<dbReference type="SUPFAM" id="SSF50630">
    <property type="entry name" value="Acid proteases"/>
    <property type="match status" value="1"/>
</dbReference>
<dbReference type="GO" id="GO:0008233">
    <property type="term" value="F:peptidase activity"/>
    <property type="evidence" value="ECO:0007669"/>
    <property type="project" value="UniProtKB-KW"/>
</dbReference>
<dbReference type="RefSeq" id="WP_304536252.1">
    <property type="nucleotide sequence ID" value="NZ_JAUQOM010000005.1"/>
</dbReference>
<gene>
    <name evidence="2" type="ORF">Q4610_12365</name>
</gene>
<keyword evidence="2" id="KW-0645">Protease</keyword>
<evidence type="ECO:0000256" key="1">
    <source>
        <dbReference type="SAM" id="SignalP"/>
    </source>
</evidence>
<keyword evidence="3" id="KW-1185">Reference proteome</keyword>
<dbReference type="GO" id="GO:0006508">
    <property type="term" value="P:proteolysis"/>
    <property type="evidence" value="ECO:0007669"/>
    <property type="project" value="UniProtKB-KW"/>
</dbReference>
<accession>A0ABT8ZNZ4</accession>
<dbReference type="InterPro" id="IPR034122">
    <property type="entry name" value="Retropepsin-like_bacterial"/>
</dbReference>
<dbReference type="Pfam" id="PF13650">
    <property type="entry name" value="Asp_protease_2"/>
    <property type="match status" value="2"/>
</dbReference>
<dbReference type="InterPro" id="IPR001969">
    <property type="entry name" value="Aspartic_peptidase_AS"/>
</dbReference>
<dbReference type="CDD" id="cd05483">
    <property type="entry name" value="retropepsin_like_bacteria"/>
    <property type="match status" value="1"/>
</dbReference>
<keyword evidence="1" id="KW-0732">Signal</keyword>
<feature type="chain" id="PRO_5047217783" evidence="1">
    <location>
        <begin position="25"/>
        <end position="332"/>
    </location>
</feature>
<dbReference type="Proteomes" id="UP001176471">
    <property type="component" value="Unassembled WGS sequence"/>
</dbReference>
<dbReference type="InterPro" id="IPR021109">
    <property type="entry name" value="Peptidase_aspartic_dom_sf"/>
</dbReference>
<evidence type="ECO:0000313" key="2">
    <source>
        <dbReference type="EMBL" id="MDO7835838.1"/>
    </source>
</evidence>
<comment type="caution">
    <text evidence="2">The sequence shown here is derived from an EMBL/GenBank/DDBJ whole genome shotgun (WGS) entry which is preliminary data.</text>
</comment>
<feature type="signal peptide" evidence="1">
    <location>
        <begin position="1"/>
        <end position="24"/>
    </location>
</feature>
<sequence length="332" mass="35161">MRRLPVSARALVGIALAIGGPPLAARMAPAHAPALDPDAPPAVVRTASDADQRVTIPISIGGKGPWNFIIDTGSQRTVIARDLAQQLALPPRATVTILSMTGRSEAQTVALPRLGFGGNMVDDIEAPVLEGEHLGASGLLGLDSLHAKRVTLNFRTGRMEIASSGRRNLSVDPDTIVVQARRKRGQLILLDSDVNGMQVAIMLDTGTHFSIGNLALRDRLIAKKRAPNMLDASLISVTGGTLTGQVGRIKSVRMGRVNLIDVPILFADASPFRELGMEDKPALLLGISALRIFDRVAIDFGRGKVDFLLPDASVPEKARFAANDQGKGPPAP</sequence>
<dbReference type="PROSITE" id="PS00141">
    <property type="entry name" value="ASP_PROTEASE"/>
    <property type="match status" value="1"/>
</dbReference>
<protein>
    <submittedName>
        <fullName evidence="2">Aspartyl protease family protein</fullName>
    </submittedName>
</protein>
<proteinExistence type="predicted"/>
<name>A0ABT8ZNZ4_9SPHN</name>
<reference evidence="2" key="1">
    <citation type="submission" date="2023-07" db="EMBL/GenBank/DDBJ databases">
        <title>Bacterial whole genome sequence for Sphingobium sp. HBC34.</title>
        <authorList>
            <person name="Le V."/>
            <person name="Ko S.-R."/>
            <person name="Ahn C.-Y."/>
            <person name="Oh H.-M."/>
        </authorList>
    </citation>
    <scope>NUCLEOTIDE SEQUENCE</scope>
    <source>
        <strain evidence="2">HBC34</strain>
    </source>
</reference>
<organism evidence="2 3">
    <name type="scientific">Sphingobium cyanobacteriorum</name>
    <dbReference type="NCBI Taxonomy" id="3063954"/>
    <lineage>
        <taxon>Bacteria</taxon>
        <taxon>Pseudomonadati</taxon>
        <taxon>Pseudomonadota</taxon>
        <taxon>Alphaproteobacteria</taxon>
        <taxon>Sphingomonadales</taxon>
        <taxon>Sphingomonadaceae</taxon>
        <taxon>Sphingobium</taxon>
    </lineage>
</organism>
<keyword evidence="2" id="KW-0378">Hydrolase</keyword>
<evidence type="ECO:0000313" key="3">
    <source>
        <dbReference type="Proteomes" id="UP001176471"/>
    </source>
</evidence>
<dbReference type="EMBL" id="JAUQOM010000005">
    <property type="protein sequence ID" value="MDO7835838.1"/>
    <property type="molecule type" value="Genomic_DNA"/>
</dbReference>
<dbReference type="Gene3D" id="2.40.70.10">
    <property type="entry name" value="Acid Proteases"/>
    <property type="match status" value="2"/>
</dbReference>